<proteinExistence type="predicted"/>
<organism evidence="1 2">
    <name type="scientific">Glossina palpalis gambiensis</name>
    <dbReference type="NCBI Taxonomy" id="67801"/>
    <lineage>
        <taxon>Eukaryota</taxon>
        <taxon>Metazoa</taxon>
        <taxon>Ecdysozoa</taxon>
        <taxon>Arthropoda</taxon>
        <taxon>Hexapoda</taxon>
        <taxon>Insecta</taxon>
        <taxon>Pterygota</taxon>
        <taxon>Neoptera</taxon>
        <taxon>Endopterygota</taxon>
        <taxon>Diptera</taxon>
        <taxon>Brachycera</taxon>
        <taxon>Muscomorpha</taxon>
        <taxon>Hippoboscoidea</taxon>
        <taxon>Glossinidae</taxon>
        <taxon>Glossina</taxon>
    </lineage>
</organism>
<dbReference type="Proteomes" id="UP000092460">
    <property type="component" value="Unassembled WGS sequence"/>
</dbReference>
<name>A0A1B0B167_9MUSC</name>
<dbReference type="EnsemblMetazoa" id="GPPI015461-RA">
    <property type="protein sequence ID" value="GPPI015461-PA"/>
    <property type="gene ID" value="GPPI015461"/>
</dbReference>
<dbReference type="EMBL" id="JXJN01007027">
    <property type="status" value="NOT_ANNOTATED_CDS"/>
    <property type="molecule type" value="Genomic_DNA"/>
</dbReference>
<reference evidence="2" key="1">
    <citation type="submission" date="2015-01" db="EMBL/GenBank/DDBJ databases">
        <authorList>
            <person name="Aksoy S."/>
            <person name="Warren W."/>
            <person name="Wilson R.K."/>
        </authorList>
    </citation>
    <scope>NUCLEOTIDE SEQUENCE [LARGE SCALE GENOMIC DNA]</scope>
    <source>
        <strain evidence="2">IAEA</strain>
    </source>
</reference>
<evidence type="ECO:0000313" key="2">
    <source>
        <dbReference type="Proteomes" id="UP000092460"/>
    </source>
</evidence>
<accession>A0A1B0B167</accession>
<reference evidence="1" key="2">
    <citation type="submission" date="2020-05" db="UniProtKB">
        <authorList>
            <consortium name="EnsemblMetazoa"/>
        </authorList>
    </citation>
    <scope>IDENTIFICATION</scope>
    <source>
        <strain evidence="1">IAEA</strain>
    </source>
</reference>
<keyword evidence="2" id="KW-1185">Reference proteome</keyword>
<dbReference type="VEuPathDB" id="VectorBase:GPPI015461"/>
<evidence type="ECO:0000313" key="1">
    <source>
        <dbReference type="EnsemblMetazoa" id="GPPI015461-PA"/>
    </source>
</evidence>
<protein>
    <submittedName>
        <fullName evidence="1">Uncharacterized protein</fullName>
    </submittedName>
</protein>
<dbReference type="AlphaFoldDB" id="A0A1B0B167"/>
<sequence length="193" mass="21372">MDSSLMSAKEKSACNIVSFTNSSSAGISQIAKSINLSVKLAVFNETFFNKLTLNTRRSKHRQLCRIFLIPCLYRPGSRTMAEGFLPLSPATVTNCGVAIRPVTRSLHWHNSPTGTEPHPANLSITPAGIYESPSDLDGQLTLDDLKDSSCYPCQNMFHNRPGYPRNAATVTMSCHNRWISPTSRDLDVENWNP</sequence>